<dbReference type="Proteomes" id="UP000828236">
    <property type="component" value="Unassembled WGS sequence"/>
</dbReference>
<feature type="region of interest" description="Disordered" evidence="2">
    <location>
        <begin position="1505"/>
        <end position="1525"/>
    </location>
</feature>
<comment type="caution">
    <text evidence="3">The sequence shown here is derived from an EMBL/GenBank/DDBJ whole genome shotgun (WGS) entry which is preliminary data.</text>
</comment>
<sequence length="1539" mass="171232">MGSCYSNLTNANPILYHQNLQLENLPSDCNNNSIFIIDSSIQRNQNLSELNSISNISKNTANLPNSVLHSETEKNKSKSTQSASNSNNKIDHHHKTKQSNQSTFVVPILRHKKNIQQSSCDQRRVAISPIHQKCLKNTHQNHKSSSSRSSSLSSATLTPKRSKSPLQEKPKTAPGYQKKLFRRIRDTILLRKNSKQSSNSHQISKSSHLQQNLKFNNDDDDDQFIEIDTTTTYNDDQRSNFDSERQTTLIQTYQVSFVPEVSELLEVVLSSSSSDDDDAEKIDDYSLNKKKKSKNFLKRFYLTKSGRWKKSKTRDNKVNEKKRKINTSDEHDGTMSRMKPPSTYVHHSSSNNPSSNFHQNFNHQQQFNNHNNDVSDGGNIASSSSSSSSTKPSSFFSHGNKIISSGLVSKKTEQFQQHKLLENNNSYGANDVDRTVETTTINKLMNNDGLKINLTGKNIVADCSQQFKTSKLLPPTQITSSNVASSLFRGLRSRIPSTTSKSTGNVNSQLPPNQQHNSTNVSTKISTLSNNKDKNIANGKSKSSKNSLIKPISAPTLASNEIVSSSSSRSSSSSSLNRGENFSKKSKLPNSQKPIVNNICEPQINQVRKSSSSSNLLASTDFSVYQTGPALPPKPLSAQQKPSTIIDKTSKINKSHTAQAKTLLLSPIRTQQAQIVSVSTNSVVQSKIPETITSREQNSLNNYQPPDVNCIGIPTKPIQSIANHNINNNSNRQQRINFLYGNIVQQPANRSNMSQQSLPLFTLTNNQQSSSIPHQQQSCIRRPLYSTQPCMTNINTVKTSHNVANPVQCHGVGRIKSNFNAHIPKQSEMVGSSAISTTHHYFNPYSRHPPSHSNSNVRNNKFQPSTSINNVPSNNLYRAVPTTITSSNIPQGSSRTAVVNDNNHKNSSSKNFGASKENFRREFPLNHPNLQPPTTNTISMTTLEDFYVSKNNHIARDVPITKKRQVEDNSHEKQIILPADGLDVSEHGTFSCCSSSVSMADDDFDDDLDGLSSGSYSFRTEDLLHRNNNGNKLGVSTSSAQLMSSIISNNDFVKSTLSNITQPLSASICSTASTTSSFVYDCQQSNGHHRAHRNDNHYRARNGSTSTSSCSNRDLFLIDDEIADQPALLIGDAAEIAKQRMNLVLTSNDSVEKDWVMSPTKTLTPSSNSTNANSGSSVELASVSNIEDFPLKETPHQKTSITSSTTSYDSMLQSLNNELENLILQTTKIDNLSQSFDTTEIISDSNSVSDEKILTSQNNDTSQNTKRLASSKLRKRHSYTSSNTTNTQNNLHKVPVFRRPRPLSFVENQDGSYGLDSPSLRAVAQDLIGIKTLLFRLQNVLQNSETQNPFENANNHRYSYDSTSTKSSTPVSTTTPGSHHTDHSFDETVQLLREENFDLRQHCQLLEQKLVEKDHTIRLLQQQMSKYTMTNFSNHRQIITADRKSGFQLSEDLHNNNMHPGENLQQLSNSTTNNFPQKSLINSTTQTEPLFANLINRENIGKTCKFRNDNNKDGGDNNNHATSGQWIRNKNVRNVDSGQ</sequence>
<evidence type="ECO:0000256" key="2">
    <source>
        <dbReference type="SAM" id="MobiDB-lite"/>
    </source>
</evidence>
<dbReference type="OrthoDB" id="6511723at2759"/>
<gene>
    <name evidence="3" type="ORF">HUG17_1808</name>
</gene>
<feature type="region of interest" description="Disordered" evidence="2">
    <location>
        <begin position="1254"/>
        <end position="1293"/>
    </location>
</feature>
<feature type="compositionally biased region" description="Low complexity" evidence="2">
    <location>
        <begin position="346"/>
        <end position="372"/>
    </location>
</feature>
<protein>
    <submittedName>
        <fullName evidence="3">Uncharacterized protein</fullName>
    </submittedName>
</protein>
<feature type="region of interest" description="Disordered" evidence="2">
    <location>
        <begin position="137"/>
        <end position="178"/>
    </location>
</feature>
<feature type="coiled-coil region" evidence="1">
    <location>
        <begin position="1389"/>
        <end position="1423"/>
    </location>
</feature>
<feature type="compositionally biased region" description="Low complexity" evidence="2">
    <location>
        <begin position="1166"/>
        <end position="1177"/>
    </location>
</feature>
<evidence type="ECO:0000313" key="3">
    <source>
        <dbReference type="EMBL" id="KAH7646270.1"/>
    </source>
</evidence>
<feature type="compositionally biased region" description="Polar residues" evidence="2">
    <location>
        <begin position="538"/>
        <end position="547"/>
    </location>
</feature>
<organism evidence="3">
    <name type="scientific">Dermatophagoides farinae</name>
    <name type="common">American house dust mite</name>
    <dbReference type="NCBI Taxonomy" id="6954"/>
    <lineage>
        <taxon>Eukaryota</taxon>
        <taxon>Metazoa</taxon>
        <taxon>Ecdysozoa</taxon>
        <taxon>Arthropoda</taxon>
        <taxon>Chelicerata</taxon>
        <taxon>Arachnida</taxon>
        <taxon>Acari</taxon>
        <taxon>Acariformes</taxon>
        <taxon>Sarcoptiformes</taxon>
        <taxon>Astigmata</taxon>
        <taxon>Psoroptidia</taxon>
        <taxon>Analgoidea</taxon>
        <taxon>Pyroglyphidae</taxon>
        <taxon>Dermatophagoidinae</taxon>
        <taxon>Dermatophagoides</taxon>
    </lineage>
</organism>
<feature type="compositionally biased region" description="Low complexity" evidence="2">
    <location>
        <begin position="195"/>
        <end position="208"/>
    </location>
</feature>
<evidence type="ECO:0000256" key="1">
    <source>
        <dbReference type="SAM" id="Coils"/>
    </source>
</evidence>
<feature type="compositionally biased region" description="Low complexity" evidence="2">
    <location>
        <begin position="1280"/>
        <end position="1290"/>
    </location>
</feature>
<keyword evidence="1" id="KW-0175">Coiled coil</keyword>
<feature type="compositionally biased region" description="Polar residues" evidence="2">
    <location>
        <begin position="1346"/>
        <end position="1361"/>
    </location>
</feature>
<proteinExistence type="predicted"/>
<reference evidence="3" key="2">
    <citation type="journal article" date="2021" name="World Allergy Organ. J.">
        <title>Chromosome-level assembly of Dermatophagoides farinae genome and transcriptome reveals two novel allergens Der f 37 and Der f 39.</title>
        <authorList>
            <person name="Chen J."/>
            <person name="Cai Z."/>
            <person name="Fan D."/>
            <person name="Hu J."/>
            <person name="Hou Y."/>
            <person name="He Y."/>
            <person name="Zhang Z."/>
            <person name="Zhao Z."/>
            <person name="Gao P."/>
            <person name="Hu W."/>
            <person name="Sun J."/>
            <person name="Li J."/>
            <person name="Ji K."/>
        </authorList>
    </citation>
    <scope>NUCLEOTIDE SEQUENCE</scope>
    <source>
        <strain evidence="3">JKM2019</strain>
    </source>
</reference>
<feature type="compositionally biased region" description="Low complexity" evidence="2">
    <location>
        <begin position="1362"/>
        <end position="1378"/>
    </location>
</feature>
<feature type="region of interest" description="Disordered" evidence="2">
    <location>
        <begin position="192"/>
        <end position="221"/>
    </location>
</feature>
<feature type="compositionally biased region" description="Low complexity" evidence="2">
    <location>
        <begin position="382"/>
        <end position="395"/>
    </location>
</feature>
<feature type="compositionally biased region" description="Polar residues" evidence="2">
    <location>
        <begin position="78"/>
        <end position="88"/>
    </location>
</feature>
<name>A0A9D4SM72_DERFA</name>
<feature type="region of interest" description="Disordered" evidence="2">
    <location>
        <begin position="69"/>
        <end position="103"/>
    </location>
</feature>
<dbReference type="EMBL" id="SDOV01000001">
    <property type="protein sequence ID" value="KAH7646270.1"/>
    <property type="molecule type" value="Genomic_DNA"/>
</dbReference>
<feature type="compositionally biased region" description="Low complexity" evidence="2">
    <location>
        <begin position="564"/>
        <end position="575"/>
    </location>
</feature>
<feature type="compositionally biased region" description="Polar residues" evidence="2">
    <location>
        <begin position="495"/>
        <end position="530"/>
    </location>
</feature>
<feature type="region of interest" description="Disordered" evidence="2">
    <location>
        <begin position="1088"/>
        <end position="1108"/>
    </location>
</feature>
<feature type="region of interest" description="Disordered" evidence="2">
    <location>
        <begin position="495"/>
        <end position="595"/>
    </location>
</feature>
<reference evidence="3" key="1">
    <citation type="submission" date="2020-06" db="EMBL/GenBank/DDBJ databases">
        <authorList>
            <person name="Ji K."/>
            <person name="Li J."/>
        </authorList>
    </citation>
    <scope>NUCLEOTIDE SEQUENCE</scope>
    <source>
        <strain evidence="3">JKM2019</strain>
        <tissue evidence="3">Whole body</tissue>
    </source>
</reference>
<feature type="region of interest" description="Disordered" evidence="2">
    <location>
        <begin position="311"/>
        <end position="395"/>
    </location>
</feature>
<feature type="region of interest" description="Disordered" evidence="2">
    <location>
        <begin position="1346"/>
        <end position="1383"/>
    </location>
</feature>
<feature type="region of interest" description="Disordered" evidence="2">
    <location>
        <begin position="1159"/>
        <end position="1179"/>
    </location>
</feature>
<accession>A0A9D4SM72</accession>
<feature type="compositionally biased region" description="Polar residues" evidence="2">
    <location>
        <begin position="1254"/>
        <end position="1268"/>
    </location>
</feature>
<feature type="compositionally biased region" description="Basic and acidic residues" evidence="2">
    <location>
        <begin position="1506"/>
        <end position="1515"/>
    </location>
</feature>
<feature type="compositionally biased region" description="Low complexity" evidence="2">
    <location>
        <begin position="144"/>
        <end position="154"/>
    </location>
</feature>
<feature type="compositionally biased region" description="Polar residues" evidence="2">
    <location>
        <begin position="884"/>
        <end position="899"/>
    </location>
</feature>
<feature type="region of interest" description="Disordered" evidence="2">
    <location>
        <begin position="884"/>
        <end position="913"/>
    </location>
</feature>